<keyword evidence="12" id="KW-0995">Kinetochore</keyword>
<keyword evidence="7" id="KW-0963">Cytoplasm</keyword>
<evidence type="ECO:0000256" key="5">
    <source>
        <dbReference type="ARBA" id="ARBA00014520"/>
    </source>
</evidence>
<evidence type="ECO:0000256" key="15">
    <source>
        <dbReference type="ARBA" id="ARBA00023306"/>
    </source>
</evidence>
<feature type="compositionally biased region" description="Polar residues" evidence="17">
    <location>
        <begin position="230"/>
        <end position="246"/>
    </location>
</feature>
<evidence type="ECO:0000256" key="11">
    <source>
        <dbReference type="ARBA" id="ARBA00022829"/>
    </source>
</evidence>
<keyword evidence="10" id="KW-0498">Mitosis</keyword>
<feature type="region of interest" description="Disordered" evidence="17">
    <location>
        <begin position="267"/>
        <end position="379"/>
    </location>
</feature>
<dbReference type="Pfam" id="PF08655">
    <property type="entry name" value="DASH_Ask1"/>
    <property type="match status" value="1"/>
</dbReference>
<feature type="region of interest" description="Disordered" evidence="17">
    <location>
        <begin position="176"/>
        <end position="252"/>
    </location>
</feature>
<reference evidence="18 19" key="1">
    <citation type="submission" date="2024-04" db="EMBL/GenBank/DDBJ databases">
        <title>Phyllosticta paracitricarpa is synonymous to the EU quarantine fungus P. citricarpa based on phylogenomic analyses.</title>
        <authorList>
            <consortium name="Lawrence Berkeley National Laboratory"/>
            <person name="Van Ingen-Buijs V.A."/>
            <person name="Van Westerhoven A.C."/>
            <person name="Haridas S."/>
            <person name="Skiadas P."/>
            <person name="Martin F."/>
            <person name="Groenewald J.Z."/>
            <person name="Crous P.W."/>
            <person name="Seidl M.F."/>
        </authorList>
    </citation>
    <scope>NUCLEOTIDE SEQUENCE [LARGE SCALE GENOMIC DNA]</scope>
    <source>
        <strain evidence="18 19">CBS 123371</strain>
    </source>
</reference>
<accession>A0ABR1KZ46</accession>
<gene>
    <name evidence="18" type="ORF">IWZ03DRAFT_397194</name>
</gene>
<evidence type="ECO:0000256" key="1">
    <source>
        <dbReference type="ARBA" id="ARBA00004123"/>
    </source>
</evidence>
<dbReference type="Proteomes" id="UP001363622">
    <property type="component" value="Unassembled WGS sequence"/>
</dbReference>
<feature type="compositionally biased region" description="Basic and acidic residues" evidence="17">
    <location>
        <begin position="176"/>
        <end position="191"/>
    </location>
</feature>
<evidence type="ECO:0000256" key="8">
    <source>
        <dbReference type="ARBA" id="ARBA00022618"/>
    </source>
</evidence>
<feature type="compositionally biased region" description="Acidic residues" evidence="17">
    <location>
        <begin position="192"/>
        <end position="206"/>
    </location>
</feature>
<comment type="caution">
    <text evidence="18">The sequence shown here is derived from an EMBL/GenBank/DDBJ whole genome shotgun (WGS) entry which is preliminary data.</text>
</comment>
<evidence type="ECO:0000256" key="12">
    <source>
        <dbReference type="ARBA" id="ARBA00022838"/>
    </source>
</evidence>
<evidence type="ECO:0000256" key="3">
    <source>
        <dbReference type="ARBA" id="ARBA00004629"/>
    </source>
</evidence>
<evidence type="ECO:0000256" key="7">
    <source>
        <dbReference type="ARBA" id="ARBA00022490"/>
    </source>
</evidence>
<evidence type="ECO:0000256" key="17">
    <source>
        <dbReference type="SAM" id="MobiDB-lite"/>
    </source>
</evidence>
<evidence type="ECO:0000256" key="4">
    <source>
        <dbReference type="ARBA" id="ARBA00010731"/>
    </source>
</evidence>
<keyword evidence="8" id="KW-0132">Cell division</keyword>
<evidence type="ECO:0000256" key="16">
    <source>
        <dbReference type="ARBA" id="ARBA00023328"/>
    </source>
</evidence>
<keyword evidence="15" id="KW-0131">Cell cycle</keyword>
<evidence type="ECO:0000256" key="14">
    <source>
        <dbReference type="ARBA" id="ARBA00023242"/>
    </source>
</evidence>
<keyword evidence="6" id="KW-0158">Chromosome</keyword>
<dbReference type="PANTHER" id="PTHR28200">
    <property type="entry name" value="DASH COMPLEX SUBUNIT ASK1"/>
    <property type="match status" value="1"/>
</dbReference>
<name>A0ABR1KZ46_9PEZI</name>
<comment type="similarity">
    <text evidence="4">Belongs to the DASH complex ASK1 family.</text>
</comment>
<keyword evidence="14" id="KW-0539">Nucleus</keyword>
<evidence type="ECO:0000256" key="6">
    <source>
        <dbReference type="ARBA" id="ARBA00022454"/>
    </source>
</evidence>
<evidence type="ECO:0000256" key="10">
    <source>
        <dbReference type="ARBA" id="ARBA00022776"/>
    </source>
</evidence>
<keyword evidence="11" id="KW-0159">Chromosome partition</keyword>
<comment type="subcellular location">
    <subcellularLocation>
        <location evidence="3">Chromosome</location>
        <location evidence="3">Centromere</location>
        <location evidence="3">Kinetochore</location>
    </subcellularLocation>
    <subcellularLocation>
        <location evidence="2">Cytoplasm</location>
        <location evidence="2">Cytoskeleton</location>
        <location evidence="2">Spindle</location>
    </subcellularLocation>
    <subcellularLocation>
        <location evidence="1">Nucleus</location>
    </subcellularLocation>
</comment>
<feature type="region of interest" description="Disordered" evidence="17">
    <location>
        <begin position="100"/>
        <end position="162"/>
    </location>
</feature>
<feature type="compositionally biased region" description="Low complexity" evidence="17">
    <location>
        <begin position="339"/>
        <end position="368"/>
    </location>
</feature>
<feature type="compositionally biased region" description="Basic and acidic residues" evidence="17">
    <location>
        <begin position="120"/>
        <end position="129"/>
    </location>
</feature>
<dbReference type="InterPro" id="IPR013964">
    <property type="entry name" value="DASH_Ask1"/>
</dbReference>
<keyword evidence="16" id="KW-0137">Centromere</keyword>
<dbReference type="EMBL" id="JBBPHU010000001">
    <property type="protein sequence ID" value="KAK7523454.1"/>
    <property type="molecule type" value="Genomic_DNA"/>
</dbReference>
<evidence type="ECO:0000313" key="19">
    <source>
        <dbReference type="Proteomes" id="UP001363622"/>
    </source>
</evidence>
<organism evidence="18 19">
    <name type="scientific">Phyllosticta citriasiana</name>
    <dbReference type="NCBI Taxonomy" id="595635"/>
    <lineage>
        <taxon>Eukaryota</taxon>
        <taxon>Fungi</taxon>
        <taxon>Dikarya</taxon>
        <taxon>Ascomycota</taxon>
        <taxon>Pezizomycotina</taxon>
        <taxon>Dothideomycetes</taxon>
        <taxon>Dothideomycetes incertae sedis</taxon>
        <taxon>Botryosphaeriales</taxon>
        <taxon>Phyllostictaceae</taxon>
        <taxon>Phyllosticta</taxon>
    </lineage>
</organism>
<evidence type="ECO:0000256" key="9">
    <source>
        <dbReference type="ARBA" id="ARBA00022701"/>
    </source>
</evidence>
<dbReference type="PANTHER" id="PTHR28200:SF1">
    <property type="entry name" value="DASH COMPLEX SUBUNIT ASK1"/>
    <property type="match status" value="1"/>
</dbReference>
<protein>
    <recommendedName>
        <fullName evidence="5">DASH complex subunit ASK1</fullName>
    </recommendedName>
</protein>
<evidence type="ECO:0000256" key="13">
    <source>
        <dbReference type="ARBA" id="ARBA00023212"/>
    </source>
</evidence>
<keyword evidence="9" id="KW-0493">Microtubule</keyword>
<sequence>MSRPSSMMAQRNLTLTEELERLEQSITLTLQEIDHNFSRAHRIVTGSILPIVEEYAKHSEAVWEGSKFWKQFFEASANVSLSGYEEPTAGGDTTIQHDETTQESAYDESPSVRDSTIHSNAERTSKFDDSANLEADDSILSSPSVTKTPRNPPTMTAAAFADYGSPYEALRRELRGDGDTKHEGSGKQAARDEDDFSSDGAGDLDEGTVMNLPTTPGRPSASGLPDMSMTPESSPFDQHTQTQRPAGNQDPLLHRMLDRTYRIAATPHTARKTQQQSQQQRRADATPGTANRTKRLAALDSSPLSSPEGAAPQLRAEIFSSPMKSPMKTPRTPGVSVLHQQRQQQQHRTPGTAAGAASSGKGKGKSSAQPVERTLDFTRDDLVTWDSDSDDGTQAISPPKTLQFHVPQSRLLQTPAHEASRRIVEDLLLTAGGGDALTDSNVEVGEVSPSVVRRHEMLDDSF</sequence>
<feature type="compositionally biased region" description="Low complexity" evidence="17">
    <location>
        <begin position="296"/>
        <end position="307"/>
    </location>
</feature>
<keyword evidence="19" id="KW-1185">Reference proteome</keyword>
<proteinExistence type="inferred from homology"/>
<feature type="compositionally biased region" description="Polar residues" evidence="17">
    <location>
        <begin position="139"/>
        <end position="149"/>
    </location>
</feature>
<evidence type="ECO:0000313" key="18">
    <source>
        <dbReference type="EMBL" id="KAK7523454.1"/>
    </source>
</evidence>
<keyword evidence="13" id="KW-0206">Cytoskeleton</keyword>
<evidence type="ECO:0000256" key="2">
    <source>
        <dbReference type="ARBA" id="ARBA00004186"/>
    </source>
</evidence>